<reference evidence="2" key="1">
    <citation type="submission" date="2020-07" db="EMBL/GenBank/DDBJ databases">
        <title>Multicomponent nature underlies the extraordinary mechanical properties of spider dragline silk.</title>
        <authorList>
            <person name="Kono N."/>
            <person name="Nakamura H."/>
            <person name="Mori M."/>
            <person name="Yoshida Y."/>
            <person name="Ohtoshi R."/>
            <person name="Malay A.D."/>
            <person name="Moran D.A.P."/>
            <person name="Tomita M."/>
            <person name="Numata K."/>
            <person name="Arakawa K."/>
        </authorList>
    </citation>
    <scope>NUCLEOTIDE SEQUENCE</scope>
</reference>
<keyword evidence="3" id="KW-1185">Reference proteome</keyword>
<accession>A0A8X6GBL4</accession>
<dbReference type="AlphaFoldDB" id="A0A8X6GBL4"/>
<evidence type="ECO:0000256" key="1">
    <source>
        <dbReference type="SAM" id="MobiDB-lite"/>
    </source>
</evidence>
<evidence type="ECO:0000313" key="3">
    <source>
        <dbReference type="Proteomes" id="UP000887116"/>
    </source>
</evidence>
<protein>
    <submittedName>
        <fullName evidence="2">Uncharacterized protein</fullName>
    </submittedName>
</protein>
<gene>
    <name evidence="2" type="ORF">TNCT_49041</name>
</gene>
<feature type="region of interest" description="Disordered" evidence="1">
    <location>
        <begin position="1"/>
        <end position="40"/>
    </location>
</feature>
<dbReference type="EMBL" id="BMAO01024914">
    <property type="protein sequence ID" value="GFQ98654.1"/>
    <property type="molecule type" value="Genomic_DNA"/>
</dbReference>
<proteinExistence type="predicted"/>
<organism evidence="2 3">
    <name type="scientific">Trichonephila clavata</name>
    <name type="common">Joro spider</name>
    <name type="synonym">Nephila clavata</name>
    <dbReference type="NCBI Taxonomy" id="2740835"/>
    <lineage>
        <taxon>Eukaryota</taxon>
        <taxon>Metazoa</taxon>
        <taxon>Ecdysozoa</taxon>
        <taxon>Arthropoda</taxon>
        <taxon>Chelicerata</taxon>
        <taxon>Arachnida</taxon>
        <taxon>Araneae</taxon>
        <taxon>Araneomorphae</taxon>
        <taxon>Entelegynae</taxon>
        <taxon>Araneoidea</taxon>
        <taxon>Nephilidae</taxon>
        <taxon>Trichonephila</taxon>
    </lineage>
</organism>
<dbReference type="Proteomes" id="UP000887116">
    <property type="component" value="Unassembled WGS sequence"/>
</dbReference>
<comment type="caution">
    <text evidence="2">The sequence shown here is derived from an EMBL/GenBank/DDBJ whole genome shotgun (WGS) entry which is preliminary data.</text>
</comment>
<evidence type="ECO:0000313" key="2">
    <source>
        <dbReference type="EMBL" id="GFQ98654.1"/>
    </source>
</evidence>
<name>A0A8X6GBL4_TRICU</name>
<sequence>MGKGTLSIRIQSDGDGAKRIPTADSLPAHPGSDYPPPRAAPRICKVYQDTRAAAFITSMDCNHFATLEVAPKLFTHPVSPYVSFHILQKERELFKKKQNTELRSVVDARYLLTLNETTGRETGCSSGGLLT</sequence>